<dbReference type="Pfam" id="PF05954">
    <property type="entry name" value="Phage_GPD"/>
    <property type="match status" value="1"/>
</dbReference>
<dbReference type="SUPFAM" id="SSF69279">
    <property type="entry name" value="Phage tail proteins"/>
    <property type="match status" value="1"/>
</dbReference>
<name>A0A235EW76_9RHOO</name>
<dbReference type="InterPro" id="IPR052726">
    <property type="entry name" value="Phage_Baseplate_Hub"/>
</dbReference>
<keyword evidence="2" id="KW-1185">Reference proteome</keyword>
<organism evidence="1 2">
    <name type="scientific">Thauera propionica</name>
    <dbReference type="NCBI Taxonomy" id="2019431"/>
    <lineage>
        <taxon>Bacteria</taxon>
        <taxon>Pseudomonadati</taxon>
        <taxon>Pseudomonadota</taxon>
        <taxon>Betaproteobacteria</taxon>
        <taxon>Rhodocyclales</taxon>
        <taxon>Zoogloeaceae</taxon>
        <taxon>Thauera</taxon>
    </lineage>
</organism>
<dbReference type="PANTHER" id="PTHR35862:SF3">
    <property type="entry name" value="FELS-2 PROPHAGE PROTEIN"/>
    <property type="match status" value="1"/>
</dbReference>
<dbReference type="RefSeq" id="WP_094269020.1">
    <property type="nucleotide sequence ID" value="NZ_NOIH01000015.1"/>
</dbReference>
<dbReference type="AlphaFoldDB" id="A0A235EW76"/>
<accession>A0A235EW76</accession>
<evidence type="ECO:0000313" key="1">
    <source>
        <dbReference type="EMBL" id="OYD53279.1"/>
    </source>
</evidence>
<protein>
    <submittedName>
        <fullName evidence="1">Late control protein</fullName>
    </submittedName>
</protein>
<dbReference type="PANTHER" id="PTHR35862">
    <property type="entry name" value="FELS-2 PROPHAGE PROTEIN"/>
    <property type="match status" value="1"/>
</dbReference>
<evidence type="ECO:0000313" key="2">
    <source>
        <dbReference type="Proteomes" id="UP000215181"/>
    </source>
</evidence>
<proteinExistence type="predicted"/>
<sequence length="343" mass="37488">MAYRQPAYRILVDGQDITPTIRPRLESLSLTDNRGLEADTLDITLDDTDGALALPPRGARVRLALGWAGEPLEDKGEYLVDELEHTGAPDRLIIRARSADMRSGIATKKERSWHGVTLGDLVRSIAAQNGLQPVVGADFADEPLDHLDQTAESDANLLTRLAEDFGAIATVKAGRLLFVRAGQATTASGKPLPVLTLTRNQGDGHRFAVADRAAYTAVQANYNDARKAERAFVLVGEETIDGEDVPDPTQPSTGNVKVLRHTYANRTNAERAAKAEWHRIQRGMANFEITLAYGRADLFPEVPVDVRGWKPEIDGQGWLAVRVQHDVGGGGFTTRVEMEKRPE</sequence>
<gene>
    <name evidence="1" type="ORF">CGK74_13780</name>
</gene>
<dbReference type="Proteomes" id="UP000215181">
    <property type="component" value="Unassembled WGS sequence"/>
</dbReference>
<dbReference type="OrthoDB" id="4070623at2"/>
<comment type="caution">
    <text evidence="1">The sequence shown here is derived from an EMBL/GenBank/DDBJ whole genome shotgun (WGS) entry which is preliminary data.</text>
</comment>
<dbReference type="EMBL" id="NOIH01000015">
    <property type="protein sequence ID" value="OYD53279.1"/>
    <property type="molecule type" value="Genomic_DNA"/>
</dbReference>
<reference evidence="1 2" key="1">
    <citation type="submission" date="2017-07" db="EMBL/GenBank/DDBJ databases">
        <title>Thauera sp. KNDSS-Mac4 genome sequence and assembly.</title>
        <authorList>
            <person name="Mayilraj S."/>
        </authorList>
    </citation>
    <scope>NUCLEOTIDE SEQUENCE [LARGE SCALE GENOMIC DNA]</scope>
    <source>
        <strain evidence="1 2">KNDSS-Mac4</strain>
    </source>
</reference>